<feature type="domain" description="Immunoglobulin" evidence="1">
    <location>
        <begin position="20"/>
        <end position="117"/>
    </location>
</feature>
<accession>A0A6J8BH52</accession>
<evidence type="ECO:0000313" key="3">
    <source>
        <dbReference type="Proteomes" id="UP000507470"/>
    </source>
</evidence>
<dbReference type="InterPro" id="IPR003599">
    <property type="entry name" value="Ig_sub"/>
</dbReference>
<dbReference type="SMART" id="SM00409">
    <property type="entry name" value="IG"/>
    <property type="match status" value="1"/>
</dbReference>
<dbReference type="OrthoDB" id="10446801at2759"/>
<evidence type="ECO:0000259" key="1">
    <source>
        <dbReference type="SMART" id="SM00409"/>
    </source>
</evidence>
<evidence type="ECO:0000313" key="2">
    <source>
        <dbReference type="EMBL" id="CAC5383245.1"/>
    </source>
</evidence>
<organism evidence="2 3">
    <name type="scientific">Mytilus coruscus</name>
    <name type="common">Sea mussel</name>
    <dbReference type="NCBI Taxonomy" id="42192"/>
    <lineage>
        <taxon>Eukaryota</taxon>
        <taxon>Metazoa</taxon>
        <taxon>Spiralia</taxon>
        <taxon>Lophotrochozoa</taxon>
        <taxon>Mollusca</taxon>
        <taxon>Bivalvia</taxon>
        <taxon>Autobranchia</taxon>
        <taxon>Pteriomorphia</taxon>
        <taxon>Mytilida</taxon>
        <taxon>Mytiloidea</taxon>
        <taxon>Mytilidae</taxon>
        <taxon>Mytilinae</taxon>
        <taxon>Mytilus</taxon>
    </lineage>
</organism>
<dbReference type="Gene3D" id="2.60.40.10">
    <property type="entry name" value="Immunoglobulins"/>
    <property type="match status" value="1"/>
</dbReference>
<sequence length="247" mass="27754">MHQNETCSNMPEQMECETSVQFIAVNHGENLILNCTCFNKTNGQWKGPNKSPTTVDKFIPYTQGTELNPDLNRSKFGVFGGYDINECQLQIMNFVSDDEGLYKCQYFDSSTIYIHVYNVVAISDSVENRLYQSPAFLEINNFRGQHRVSRNEVFSTSQMHADGRYGGLNATEGARESGHDRSGILYPGVHAQINEINLNYAEVMFDVGRSPGNSIIHGNDERTIYSDIDHLSRAEPLPSSSSESEDD</sequence>
<dbReference type="SUPFAM" id="SSF48726">
    <property type="entry name" value="Immunoglobulin"/>
    <property type="match status" value="1"/>
</dbReference>
<dbReference type="InterPro" id="IPR036179">
    <property type="entry name" value="Ig-like_dom_sf"/>
</dbReference>
<dbReference type="InterPro" id="IPR013783">
    <property type="entry name" value="Ig-like_fold"/>
</dbReference>
<dbReference type="AlphaFoldDB" id="A0A6J8BH52"/>
<dbReference type="Proteomes" id="UP000507470">
    <property type="component" value="Unassembled WGS sequence"/>
</dbReference>
<reference evidence="2 3" key="1">
    <citation type="submission" date="2020-06" db="EMBL/GenBank/DDBJ databases">
        <authorList>
            <person name="Li R."/>
            <person name="Bekaert M."/>
        </authorList>
    </citation>
    <scope>NUCLEOTIDE SEQUENCE [LARGE SCALE GENOMIC DNA]</scope>
    <source>
        <strain evidence="3">wild</strain>
    </source>
</reference>
<protein>
    <recommendedName>
        <fullName evidence="1">Immunoglobulin domain-containing protein</fullName>
    </recommendedName>
</protein>
<name>A0A6J8BH52_MYTCO</name>
<keyword evidence="3" id="KW-1185">Reference proteome</keyword>
<gene>
    <name evidence="2" type="ORF">MCOR_19009</name>
</gene>
<dbReference type="EMBL" id="CACVKT020003356">
    <property type="protein sequence ID" value="CAC5383245.1"/>
    <property type="molecule type" value="Genomic_DNA"/>
</dbReference>
<proteinExistence type="predicted"/>